<dbReference type="GO" id="GO:0012505">
    <property type="term" value="C:endomembrane system"/>
    <property type="evidence" value="ECO:0007669"/>
    <property type="project" value="UniProtKB-SubCell"/>
</dbReference>
<accession>A0ABC8R1A8</accession>
<evidence type="ECO:0000313" key="8">
    <source>
        <dbReference type="EMBL" id="CAK9138800.1"/>
    </source>
</evidence>
<keyword evidence="3" id="KW-0732">Signal</keyword>
<feature type="transmembrane region" description="Helical" evidence="7">
    <location>
        <begin position="141"/>
        <end position="164"/>
    </location>
</feature>
<keyword evidence="5 7" id="KW-0472">Membrane</keyword>
<dbReference type="Proteomes" id="UP001642360">
    <property type="component" value="Unassembled WGS sequence"/>
</dbReference>
<dbReference type="InterPro" id="IPR052222">
    <property type="entry name" value="DESIGUAL"/>
</dbReference>
<comment type="subcellular location">
    <subcellularLocation>
        <location evidence="1">Endomembrane system</location>
        <topology evidence="1">Multi-pass membrane protein</topology>
    </subcellularLocation>
</comment>
<dbReference type="Pfam" id="PF06749">
    <property type="entry name" value="DUF1218"/>
    <property type="match status" value="1"/>
</dbReference>
<organism evidence="8 9">
    <name type="scientific">Ilex paraguariensis</name>
    <name type="common">yerba mate</name>
    <dbReference type="NCBI Taxonomy" id="185542"/>
    <lineage>
        <taxon>Eukaryota</taxon>
        <taxon>Viridiplantae</taxon>
        <taxon>Streptophyta</taxon>
        <taxon>Embryophyta</taxon>
        <taxon>Tracheophyta</taxon>
        <taxon>Spermatophyta</taxon>
        <taxon>Magnoliopsida</taxon>
        <taxon>eudicotyledons</taxon>
        <taxon>Gunneridae</taxon>
        <taxon>Pentapetalae</taxon>
        <taxon>asterids</taxon>
        <taxon>campanulids</taxon>
        <taxon>Aquifoliales</taxon>
        <taxon>Aquifoliaceae</taxon>
        <taxon>Ilex</taxon>
    </lineage>
</organism>
<name>A0ABC8R1A8_9AQUA</name>
<evidence type="ECO:0000256" key="6">
    <source>
        <dbReference type="ARBA" id="ARBA00029467"/>
    </source>
</evidence>
<evidence type="ECO:0000313" key="9">
    <source>
        <dbReference type="Proteomes" id="UP001642360"/>
    </source>
</evidence>
<protein>
    <submittedName>
        <fullName evidence="8">Uncharacterized protein</fullName>
    </submittedName>
</protein>
<comment type="caution">
    <text evidence="8">The sequence shown here is derived from an EMBL/GenBank/DDBJ whole genome shotgun (WGS) entry which is preliminary data.</text>
</comment>
<dbReference type="PANTHER" id="PTHR31769">
    <property type="entry name" value="OS07G0462200 PROTEIN-RELATED"/>
    <property type="match status" value="1"/>
</dbReference>
<dbReference type="AlphaFoldDB" id="A0ABC8R1A8"/>
<evidence type="ECO:0000256" key="4">
    <source>
        <dbReference type="ARBA" id="ARBA00022989"/>
    </source>
</evidence>
<sequence length="181" mass="19643">METPQYGFLLIFSLVTTLGLISCSFCIAAEFKRSKEDSLRINGTLCYLPGSTAFGFGVAALIFLFIAQIIGNVIVCKNFCSGRRRSSCKAEKPSIASIFLVLSWISFGVATILIGAATSMTRRQPLGEGWLDGECYIVKDGVYSGSAVLVLITVSSQLISLILITKKSQVEKDQKVHTQVE</sequence>
<reference evidence="8 9" key="1">
    <citation type="submission" date="2024-02" db="EMBL/GenBank/DDBJ databases">
        <authorList>
            <person name="Vignale AGUSTIN F."/>
            <person name="Sosa J E."/>
            <person name="Modenutti C."/>
        </authorList>
    </citation>
    <scope>NUCLEOTIDE SEQUENCE [LARGE SCALE GENOMIC DNA]</scope>
</reference>
<comment type="similarity">
    <text evidence="6">Belongs to the DESIGUAL family.</text>
</comment>
<evidence type="ECO:0000256" key="3">
    <source>
        <dbReference type="ARBA" id="ARBA00022729"/>
    </source>
</evidence>
<dbReference type="InterPro" id="IPR009606">
    <property type="entry name" value="DEAL/Modifying_wall_lignin1/2"/>
</dbReference>
<feature type="transmembrane region" description="Helical" evidence="7">
    <location>
        <begin position="52"/>
        <end position="75"/>
    </location>
</feature>
<keyword evidence="4 7" id="KW-1133">Transmembrane helix</keyword>
<dbReference type="EMBL" id="CAUOFW020000917">
    <property type="protein sequence ID" value="CAK9138800.1"/>
    <property type="molecule type" value="Genomic_DNA"/>
</dbReference>
<evidence type="ECO:0000256" key="1">
    <source>
        <dbReference type="ARBA" id="ARBA00004127"/>
    </source>
</evidence>
<gene>
    <name evidence="8" type="ORF">ILEXP_LOCUS6156</name>
</gene>
<feature type="transmembrane region" description="Helical" evidence="7">
    <location>
        <begin position="95"/>
        <end position="121"/>
    </location>
</feature>
<keyword evidence="2 7" id="KW-0812">Transmembrane</keyword>
<evidence type="ECO:0000256" key="5">
    <source>
        <dbReference type="ARBA" id="ARBA00023136"/>
    </source>
</evidence>
<evidence type="ECO:0000256" key="7">
    <source>
        <dbReference type="SAM" id="Phobius"/>
    </source>
</evidence>
<keyword evidence="9" id="KW-1185">Reference proteome</keyword>
<evidence type="ECO:0000256" key="2">
    <source>
        <dbReference type="ARBA" id="ARBA00022692"/>
    </source>
</evidence>
<proteinExistence type="inferred from homology"/>